<gene>
    <name evidence="7" type="ORF">SAMN05216591_1727</name>
</gene>
<sequence length="247" mass="26763">MHNGLLFCLITKKNSKVYALILTWLYGAVLAKSDYFHGQTNLAWIPVMSTSLLSAFVLFAFVSSITPGPNNTMLLASGVNFGFRRSMPHALGISIGFMLLVISVGLGLGEVFKVFPWAYTLLRYIGAAYLLYLAWKIATAGGMSDAPEEHAKPITFLGAAAFQWVNPKAWIMALGAITTYTPADGYFTNVLVIALVFAVVNLPSVCVWVGCGSGLRNVLREPRWLRVFNGAMAGLLVLSLYPMLAAG</sequence>
<dbReference type="PANTHER" id="PTHR30086:SF20">
    <property type="entry name" value="ARGININE EXPORTER PROTEIN ARGO-RELATED"/>
    <property type="match status" value="1"/>
</dbReference>
<evidence type="ECO:0000256" key="6">
    <source>
        <dbReference type="SAM" id="Phobius"/>
    </source>
</evidence>
<accession>A0ABY0N7Z8</accession>
<evidence type="ECO:0000256" key="1">
    <source>
        <dbReference type="ARBA" id="ARBA00004651"/>
    </source>
</evidence>
<evidence type="ECO:0000256" key="3">
    <source>
        <dbReference type="ARBA" id="ARBA00022692"/>
    </source>
</evidence>
<feature type="transmembrane region" description="Helical" evidence="6">
    <location>
        <begin position="186"/>
        <end position="212"/>
    </location>
</feature>
<keyword evidence="8" id="KW-1185">Reference proteome</keyword>
<dbReference type="Proteomes" id="UP000182858">
    <property type="component" value="Chromosome I"/>
</dbReference>
<feature type="transmembrane region" description="Helical" evidence="6">
    <location>
        <begin position="87"/>
        <end position="108"/>
    </location>
</feature>
<evidence type="ECO:0000256" key="5">
    <source>
        <dbReference type="ARBA" id="ARBA00023136"/>
    </source>
</evidence>
<comment type="subcellular location">
    <subcellularLocation>
        <location evidence="1">Cell membrane</location>
        <topology evidence="1">Multi-pass membrane protein</topology>
    </subcellularLocation>
</comment>
<evidence type="ECO:0000313" key="8">
    <source>
        <dbReference type="Proteomes" id="UP000182858"/>
    </source>
</evidence>
<dbReference type="PANTHER" id="PTHR30086">
    <property type="entry name" value="ARGININE EXPORTER PROTEIN ARGO"/>
    <property type="match status" value="1"/>
</dbReference>
<reference evidence="7 8" key="1">
    <citation type="submission" date="2016-10" db="EMBL/GenBank/DDBJ databases">
        <authorList>
            <person name="Varghese N."/>
            <person name="Submissions S."/>
        </authorList>
    </citation>
    <scope>NUCLEOTIDE SEQUENCE [LARGE SCALE GENOMIC DNA]</scope>
    <source>
        <strain evidence="7 8">DSM 17835</strain>
    </source>
</reference>
<dbReference type="Pfam" id="PF01810">
    <property type="entry name" value="LysE"/>
    <property type="match status" value="1"/>
</dbReference>
<keyword evidence="4 6" id="KW-1133">Transmembrane helix</keyword>
<proteinExistence type="predicted"/>
<evidence type="ECO:0000313" key="7">
    <source>
        <dbReference type="EMBL" id="SDF02139.1"/>
    </source>
</evidence>
<evidence type="ECO:0000256" key="4">
    <source>
        <dbReference type="ARBA" id="ARBA00022989"/>
    </source>
</evidence>
<dbReference type="EMBL" id="LT629689">
    <property type="protein sequence ID" value="SDF02139.1"/>
    <property type="molecule type" value="Genomic_DNA"/>
</dbReference>
<feature type="transmembrane region" description="Helical" evidence="6">
    <location>
        <begin position="224"/>
        <end position="244"/>
    </location>
</feature>
<keyword evidence="3 6" id="KW-0812">Transmembrane</keyword>
<name>A0ABY0N7Z8_9PSED</name>
<evidence type="ECO:0000256" key="2">
    <source>
        <dbReference type="ARBA" id="ARBA00022475"/>
    </source>
</evidence>
<protein>
    <submittedName>
        <fullName evidence="7">Threonine/homoserine/homoserine lactone efflux protein</fullName>
    </submittedName>
</protein>
<feature type="transmembrane region" description="Helical" evidence="6">
    <location>
        <begin position="114"/>
        <end position="135"/>
    </location>
</feature>
<feature type="transmembrane region" description="Helical" evidence="6">
    <location>
        <begin position="43"/>
        <end position="66"/>
    </location>
</feature>
<organism evidence="7 8">
    <name type="scientific">Pseudomonas extremaustralis</name>
    <dbReference type="NCBI Taxonomy" id="359110"/>
    <lineage>
        <taxon>Bacteria</taxon>
        <taxon>Pseudomonadati</taxon>
        <taxon>Pseudomonadota</taxon>
        <taxon>Gammaproteobacteria</taxon>
        <taxon>Pseudomonadales</taxon>
        <taxon>Pseudomonadaceae</taxon>
        <taxon>Pseudomonas</taxon>
    </lineage>
</organism>
<dbReference type="InterPro" id="IPR001123">
    <property type="entry name" value="LeuE-type"/>
</dbReference>
<keyword evidence="2" id="KW-1003">Cell membrane</keyword>
<keyword evidence="5 6" id="KW-0472">Membrane</keyword>